<dbReference type="Pfam" id="PF00990">
    <property type="entry name" value="GGDEF"/>
    <property type="match status" value="1"/>
</dbReference>
<proteinExistence type="predicted"/>
<dbReference type="AlphaFoldDB" id="A0A4S1WJ28"/>
<dbReference type="GO" id="GO:0005886">
    <property type="term" value="C:plasma membrane"/>
    <property type="evidence" value="ECO:0007669"/>
    <property type="project" value="TreeGrafter"/>
</dbReference>
<dbReference type="GO" id="GO:0052621">
    <property type="term" value="F:diguanylate cyclase activity"/>
    <property type="evidence" value="ECO:0007669"/>
    <property type="project" value="UniProtKB-EC"/>
</dbReference>
<dbReference type="PROSITE" id="PS50887">
    <property type="entry name" value="GGDEF"/>
    <property type="match status" value="1"/>
</dbReference>
<keyword evidence="6" id="KW-1185">Reference proteome</keyword>
<dbReference type="SMART" id="SM00267">
    <property type="entry name" value="GGDEF"/>
    <property type="match status" value="1"/>
</dbReference>
<dbReference type="PANTHER" id="PTHR45138:SF9">
    <property type="entry name" value="DIGUANYLATE CYCLASE DGCM-RELATED"/>
    <property type="match status" value="1"/>
</dbReference>
<dbReference type="InterPro" id="IPR043128">
    <property type="entry name" value="Rev_trsase/Diguanyl_cyclase"/>
</dbReference>
<comment type="catalytic activity">
    <reaction evidence="2">
        <text>2 GTP = 3',3'-c-di-GMP + 2 diphosphate</text>
        <dbReference type="Rhea" id="RHEA:24898"/>
        <dbReference type="ChEBI" id="CHEBI:33019"/>
        <dbReference type="ChEBI" id="CHEBI:37565"/>
        <dbReference type="ChEBI" id="CHEBI:58805"/>
        <dbReference type="EC" id="2.7.7.65"/>
    </reaction>
</comment>
<gene>
    <name evidence="5" type="ORF">E5A74_10820</name>
</gene>
<dbReference type="Proteomes" id="UP000309848">
    <property type="component" value="Unassembled WGS sequence"/>
</dbReference>
<feature type="transmembrane region" description="Helical" evidence="3">
    <location>
        <begin position="49"/>
        <end position="72"/>
    </location>
</feature>
<dbReference type="OrthoDB" id="384661at2"/>
<dbReference type="InterPro" id="IPR050469">
    <property type="entry name" value="Diguanylate_Cyclase"/>
</dbReference>
<sequence length="288" mass="30751">MRFYFATSSAFPYRLRLRLFASCCAATHLPLLAWIGWSAATGKLALGEFALLALATLAGAVIALGGVGSVLARLPFAQDAPEAPGLRSVPIARPSRRREDVVGSLLGPLNTAEARSRERDLAAKEDLLTGIRNRHGFLSDIADLLPAERRGAIALLDLNGFRRINDQFGHEVGDRVLRDFAGRLSSELRRGDLIARWDGEEFAVLFRGATEDEAAGVLSRVTRRLIVNPLILLDGEALTFSAGVCRFGGDGIDATLASADDALAVARQAGRSRVACAGRPGQVLLPLA</sequence>
<evidence type="ECO:0000256" key="2">
    <source>
        <dbReference type="ARBA" id="ARBA00034247"/>
    </source>
</evidence>
<dbReference type="GO" id="GO:0043709">
    <property type="term" value="P:cell adhesion involved in single-species biofilm formation"/>
    <property type="evidence" value="ECO:0007669"/>
    <property type="project" value="TreeGrafter"/>
</dbReference>
<evidence type="ECO:0000313" key="6">
    <source>
        <dbReference type="Proteomes" id="UP000309848"/>
    </source>
</evidence>
<evidence type="ECO:0000256" key="1">
    <source>
        <dbReference type="ARBA" id="ARBA00012528"/>
    </source>
</evidence>
<comment type="caution">
    <text evidence="5">The sequence shown here is derived from an EMBL/GenBank/DDBJ whole genome shotgun (WGS) entry which is preliminary data.</text>
</comment>
<organism evidence="5 6">
    <name type="scientific">Sphingomonas naasensis</name>
    <dbReference type="NCBI Taxonomy" id="1344951"/>
    <lineage>
        <taxon>Bacteria</taxon>
        <taxon>Pseudomonadati</taxon>
        <taxon>Pseudomonadota</taxon>
        <taxon>Alphaproteobacteria</taxon>
        <taxon>Sphingomonadales</taxon>
        <taxon>Sphingomonadaceae</taxon>
        <taxon>Sphingomonas</taxon>
    </lineage>
</organism>
<reference evidence="5 6" key="1">
    <citation type="submission" date="2019-04" db="EMBL/GenBank/DDBJ databases">
        <title>Sphingomonas psychrotolerans sp. nov., isolated from soil in the Tianshan Mountains, Xinjiang, China.</title>
        <authorList>
            <person name="Luo Y."/>
            <person name="Sheng H."/>
        </authorList>
    </citation>
    <scope>NUCLEOTIDE SEQUENCE [LARGE SCALE GENOMIC DNA]</scope>
    <source>
        <strain evidence="5 6">KIS18-15</strain>
    </source>
</reference>
<keyword evidence="3" id="KW-1133">Transmembrane helix</keyword>
<dbReference type="CDD" id="cd01949">
    <property type="entry name" value="GGDEF"/>
    <property type="match status" value="1"/>
</dbReference>
<evidence type="ECO:0000313" key="5">
    <source>
        <dbReference type="EMBL" id="TGX42335.1"/>
    </source>
</evidence>
<evidence type="ECO:0000259" key="4">
    <source>
        <dbReference type="PROSITE" id="PS50887"/>
    </source>
</evidence>
<dbReference type="EC" id="2.7.7.65" evidence="1"/>
<dbReference type="InterPro" id="IPR029787">
    <property type="entry name" value="Nucleotide_cyclase"/>
</dbReference>
<keyword evidence="3" id="KW-0472">Membrane</keyword>
<dbReference type="EMBL" id="SRXU01000004">
    <property type="protein sequence ID" value="TGX42335.1"/>
    <property type="molecule type" value="Genomic_DNA"/>
</dbReference>
<dbReference type="Gene3D" id="3.30.70.270">
    <property type="match status" value="1"/>
</dbReference>
<name>A0A4S1WJ28_9SPHN</name>
<protein>
    <recommendedName>
        <fullName evidence="1">diguanylate cyclase</fullName>
        <ecNumber evidence="1">2.7.7.65</ecNumber>
    </recommendedName>
</protein>
<accession>A0A4S1WJ28</accession>
<dbReference type="PANTHER" id="PTHR45138">
    <property type="entry name" value="REGULATORY COMPONENTS OF SENSORY TRANSDUCTION SYSTEM"/>
    <property type="match status" value="1"/>
</dbReference>
<feature type="domain" description="GGDEF" evidence="4">
    <location>
        <begin position="149"/>
        <end position="279"/>
    </location>
</feature>
<dbReference type="RefSeq" id="WP_135984735.1">
    <property type="nucleotide sequence ID" value="NZ_JAASQM010000004.1"/>
</dbReference>
<dbReference type="SUPFAM" id="SSF55073">
    <property type="entry name" value="Nucleotide cyclase"/>
    <property type="match status" value="1"/>
</dbReference>
<keyword evidence="3" id="KW-0812">Transmembrane</keyword>
<evidence type="ECO:0000256" key="3">
    <source>
        <dbReference type="SAM" id="Phobius"/>
    </source>
</evidence>
<dbReference type="GO" id="GO:1902201">
    <property type="term" value="P:negative regulation of bacterial-type flagellum-dependent cell motility"/>
    <property type="evidence" value="ECO:0007669"/>
    <property type="project" value="TreeGrafter"/>
</dbReference>
<dbReference type="NCBIfam" id="TIGR00254">
    <property type="entry name" value="GGDEF"/>
    <property type="match status" value="1"/>
</dbReference>
<dbReference type="InterPro" id="IPR000160">
    <property type="entry name" value="GGDEF_dom"/>
</dbReference>